<sequence>MTLEIYPGEGLGNLKFGMGISEVLRALGQEKDRTVRDDVTELYFDNYLNVAFRDGILFQIGATRYSTGIMYKNIDIFSAEPLSVLRMIEADAGGAFEMYGFIVFLPLGLSLTGFHDDDLENKAMTVAVLDEWQSVREELKPISFLS</sequence>
<dbReference type="RefSeq" id="WP_130978065.1">
    <property type="nucleotide sequence ID" value="NZ_SISF01000029.1"/>
</dbReference>
<organism evidence="1 2">
    <name type="scientific">Agrobacterium cavarae</name>
    <dbReference type="NCBI Taxonomy" id="2528239"/>
    <lineage>
        <taxon>Bacteria</taxon>
        <taxon>Pseudomonadati</taxon>
        <taxon>Pseudomonadota</taxon>
        <taxon>Alphaproteobacteria</taxon>
        <taxon>Hyphomicrobiales</taxon>
        <taxon>Rhizobiaceae</taxon>
        <taxon>Rhizobium/Agrobacterium group</taxon>
        <taxon>Agrobacterium</taxon>
    </lineage>
</organism>
<reference evidence="1 2" key="1">
    <citation type="submission" date="2019-02" db="EMBL/GenBank/DDBJ databases">
        <title>Current taxonomic status of genus Agrobacterium and description of Agrobacterium cavarae sp. nov. isolated from maize roots.</title>
        <authorList>
            <person name="Flores-Felix J.D."/>
            <person name="Menendez E."/>
            <person name="Ramirez-Bahena M.H."/>
            <person name="Garcia-Fraile P."/>
            <person name="Velazquez E."/>
        </authorList>
    </citation>
    <scope>NUCLEOTIDE SEQUENCE [LARGE SCALE GENOMIC DNA]</scope>
    <source>
        <strain evidence="1 2">RZME10</strain>
    </source>
</reference>
<dbReference type="EMBL" id="SISF01000029">
    <property type="protein sequence ID" value="TBN12839.1"/>
    <property type="molecule type" value="Genomic_DNA"/>
</dbReference>
<evidence type="ECO:0000313" key="2">
    <source>
        <dbReference type="Proteomes" id="UP000294239"/>
    </source>
</evidence>
<gene>
    <name evidence="1" type="ORF">EYC79_11525</name>
</gene>
<dbReference type="Proteomes" id="UP000294239">
    <property type="component" value="Unassembled WGS sequence"/>
</dbReference>
<comment type="caution">
    <text evidence="1">The sequence shown here is derived from an EMBL/GenBank/DDBJ whole genome shotgun (WGS) entry which is preliminary data.</text>
</comment>
<keyword evidence="2" id="KW-1185">Reference proteome</keyword>
<name>A0ABY1Y9A0_9HYPH</name>
<accession>A0ABY1Y9A0</accession>
<dbReference type="GeneID" id="301041810"/>
<evidence type="ECO:0008006" key="3">
    <source>
        <dbReference type="Google" id="ProtNLM"/>
    </source>
</evidence>
<protein>
    <recommendedName>
        <fullName evidence="3">T6SS immunity protein Tdi1 C-terminal domain-containing protein</fullName>
    </recommendedName>
</protein>
<proteinExistence type="predicted"/>
<evidence type="ECO:0000313" key="1">
    <source>
        <dbReference type="EMBL" id="TBN12839.1"/>
    </source>
</evidence>